<evidence type="ECO:0000313" key="8">
    <source>
        <dbReference type="EMBL" id="KAJ1690748.1"/>
    </source>
</evidence>
<comment type="caution">
    <text evidence="8">The sequence shown here is derived from an EMBL/GenBank/DDBJ whole genome shotgun (WGS) entry which is preliminary data.</text>
</comment>
<feature type="transmembrane region" description="Helical" evidence="6">
    <location>
        <begin position="267"/>
        <end position="286"/>
    </location>
</feature>
<sequence>MHISDIYSAASVKYPTIPCLPHAHHPLYAPLRSSQLVSDQPLQGCQSLPMITSKVTYFSILSESPHFIFPYLRKCPVHLMGEGKNEEGCLDRWKPAVAMVLVQISTTGMILLSKVVISDGMFIFSLLTYRSIFGALFILPFALFLERGAWKKLELKSLCWISINAFLGYAVPMGLYYYGLHDTTSSYSVIFLNLVPIATYILALIFRMETLGLCTLPGNMKILGTLGCFGGTLLVSLYKGRVLHLWHAIIRKHQVVQKTEPSHVNQLHGSLLLAGSCFAYSCWYLLQSKVLKVYPYKYWSSMLTCLLGGIQTGVVAILLKRDEKSWHLRWDLQLLTVIYSGAFSTAAKYSLNSYAVEKRGPSYPPMFITLSLVFTTFFGSLLLGDDLTIGSILGTVVIIGGLYLFLWGKRQDERNKKEGSDNRREEPSNI</sequence>
<proteinExistence type="inferred from homology"/>
<dbReference type="GO" id="GO:0022857">
    <property type="term" value="F:transmembrane transporter activity"/>
    <property type="evidence" value="ECO:0007669"/>
    <property type="project" value="InterPro"/>
</dbReference>
<keyword evidence="5 6" id="KW-0472">Membrane</keyword>
<organism evidence="8 9">
    <name type="scientific">Rhynchospora breviuscula</name>
    <dbReference type="NCBI Taxonomy" id="2022672"/>
    <lineage>
        <taxon>Eukaryota</taxon>
        <taxon>Viridiplantae</taxon>
        <taxon>Streptophyta</taxon>
        <taxon>Embryophyta</taxon>
        <taxon>Tracheophyta</taxon>
        <taxon>Spermatophyta</taxon>
        <taxon>Magnoliopsida</taxon>
        <taxon>Liliopsida</taxon>
        <taxon>Poales</taxon>
        <taxon>Cyperaceae</taxon>
        <taxon>Cyperoideae</taxon>
        <taxon>Rhynchosporeae</taxon>
        <taxon>Rhynchospora</taxon>
    </lineage>
</organism>
<gene>
    <name evidence="8" type="ORF">LUZ63_014903</name>
</gene>
<feature type="transmembrane region" description="Helical" evidence="6">
    <location>
        <begin position="389"/>
        <end position="407"/>
    </location>
</feature>
<evidence type="ECO:0000313" key="9">
    <source>
        <dbReference type="Proteomes" id="UP001151287"/>
    </source>
</evidence>
<evidence type="ECO:0000259" key="7">
    <source>
        <dbReference type="Pfam" id="PF00892"/>
    </source>
</evidence>
<name>A0A9Q0HM39_9POAL</name>
<feature type="domain" description="EamA" evidence="7">
    <location>
        <begin position="97"/>
        <end position="236"/>
    </location>
</feature>
<dbReference type="InterPro" id="IPR000620">
    <property type="entry name" value="EamA_dom"/>
</dbReference>
<feature type="domain" description="EamA" evidence="7">
    <location>
        <begin position="269"/>
        <end position="406"/>
    </location>
</feature>
<dbReference type="InterPro" id="IPR030184">
    <property type="entry name" value="WAT1-related"/>
</dbReference>
<dbReference type="Gene3D" id="1.10.3730.20">
    <property type="match status" value="1"/>
</dbReference>
<protein>
    <recommendedName>
        <fullName evidence="7">EamA domain-containing protein</fullName>
    </recommendedName>
</protein>
<accession>A0A9Q0HM39</accession>
<evidence type="ECO:0000256" key="3">
    <source>
        <dbReference type="ARBA" id="ARBA00022692"/>
    </source>
</evidence>
<comment type="subcellular location">
    <subcellularLocation>
        <location evidence="1">Membrane</location>
        <topology evidence="1">Multi-pass membrane protein</topology>
    </subcellularLocation>
</comment>
<dbReference type="Pfam" id="PF00892">
    <property type="entry name" value="EamA"/>
    <property type="match status" value="2"/>
</dbReference>
<evidence type="ECO:0000256" key="2">
    <source>
        <dbReference type="ARBA" id="ARBA00007635"/>
    </source>
</evidence>
<dbReference type="SUPFAM" id="SSF103481">
    <property type="entry name" value="Multidrug resistance efflux transporter EmrE"/>
    <property type="match status" value="2"/>
</dbReference>
<evidence type="ECO:0000256" key="4">
    <source>
        <dbReference type="ARBA" id="ARBA00022989"/>
    </source>
</evidence>
<reference evidence="8" key="1">
    <citation type="journal article" date="2022" name="Cell">
        <title>Repeat-based holocentromeres influence genome architecture and karyotype evolution.</title>
        <authorList>
            <person name="Hofstatter P.G."/>
            <person name="Thangavel G."/>
            <person name="Lux T."/>
            <person name="Neumann P."/>
            <person name="Vondrak T."/>
            <person name="Novak P."/>
            <person name="Zhang M."/>
            <person name="Costa L."/>
            <person name="Castellani M."/>
            <person name="Scott A."/>
            <person name="Toegelov H."/>
            <person name="Fuchs J."/>
            <person name="Mata-Sucre Y."/>
            <person name="Dias Y."/>
            <person name="Vanzela A.L.L."/>
            <person name="Huettel B."/>
            <person name="Almeida C.C.S."/>
            <person name="Simkova H."/>
            <person name="Souza G."/>
            <person name="Pedrosa-Harand A."/>
            <person name="Macas J."/>
            <person name="Mayer K.F.X."/>
            <person name="Houben A."/>
            <person name="Marques A."/>
        </authorList>
    </citation>
    <scope>NUCLEOTIDE SEQUENCE</scope>
    <source>
        <strain evidence="8">RhyBre1mFocal</strain>
    </source>
</reference>
<dbReference type="Proteomes" id="UP001151287">
    <property type="component" value="Unassembled WGS sequence"/>
</dbReference>
<feature type="transmembrane region" description="Helical" evidence="6">
    <location>
        <begin position="123"/>
        <end position="145"/>
    </location>
</feature>
<feature type="transmembrane region" description="Helical" evidence="6">
    <location>
        <begin position="96"/>
        <end position="117"/>
    </location>
</feature>
<feature type="transmembrane region" description="Helical" evidence="6">
    <location>
        <begin position="298"/>
        <end position="320"/>
    </location>
</feature>
<evidence type="ECO:0000256" key="1">
    <source>
        <dbReference type="ARBA" id="ARBA00004141"/>
    </source>
</evidence>
<feature type="transmembrane region" description="Helical" evidence="6">
    <location>
        <begin position="363"/>
        <end position="383"/>
    </location>
</feature>
<evidence type="ECO:0000256" key="5">
    <source>
        <dbReference type="ARBA" id="ARBA00023136"/>
    </source>
</evidence>
<dbReference type="InterPro" id="IPR037185">
    <property type="entry name" value="EmrE-like"/>
</dbReference>
<keyword evidence="4 6" id="KW-1133">Transmembrane helix</keyword>
<feature type="transmembrane region" description="Helical" evidence="6">
    <location>
        <begin position="185"/>
        <end position="206"/>
    </location>
</feature>
<feature type="transmembrane region" description="Helical" evidence="6">
    <location>
        <begin position="332"/>
        <end position="351"/>
    </location>
</feature>
<comment type="similarity">
    <text evidence="2">Belongs to the drug/metabolite transporter (DMT) superfamily. Plant drug/metabolite exporter (P-DME) (TC 2.A.7.4) family.</text>
</comment>
<dbReference type="EMBL" id="JAMQYH010000004">
    <property type="protein sequence ID" value="KAJ1690748.1"/>
    <property type="molecule type" value="Genomic_DNA"/>
</dbReference>
<dbReference type="GO" id="GO:0016020">
    <property type="term" value="C:membrane"/>
    <property type="evidence" value="ECO:0007669"/>
    <property type="project" value="UniProtKB-SubCell"/>
</dbReference>
<feature type="transmembrane region" description="Helical" evidence="6">
    <location>
        <begin position="218"/>
        <end position="238"/>
    </location>
</feature>
<dbReference type="PANTHER" id="PTHR31218">
    <property type="entry name" value="WAT1-RELATED PROTEIN"/>
    <property type="match status" value="1"/>
</dbReference>
<keyword evidence="3 6" id="KW-0812">Transmembrane</keyword>
<feature type="transmembrane region" description="Helical" evidence="6">
    <location>
        <begin position="157"/>
        <end position="179"/>
    </location>
</feature>
<dbReference type="OrthoDB" id="670984at2759"/>
<keyword evidence="9" id="KW-1185">Reference proteome</keyword>
<dbReference type="AlphaFoldDB" id="A0A9Q0HM39"/>
<evidence type="ECO:0000256" key="6">
    <source>
        <dbReference type="SAM" id="Phobius"/>
    </source>
</evidence>